<evidence type="ECO:0000256" key="8">
    <source>
        <dbReference type="HAMAP-Rule" id="MF_00158"/>
    </source>
</evidence>
<dbReference type="InterPro" id="IPR042176">
    <property type="entry name" value="Pantoate_ligase_C"/>
</dbReference>
<comment type="caution">
    <text evidence="9">The sequence shown here is derived from an EMBL/GenBank/DDBJ whole genome shotgun (WGS) entry which is preliminary data.</text>
</comment>
<evidence type="ECO:0000256" key="3">
    <source>
        <dbReference type="ARBA" id="ARBA00022598"/>
    </source>
</evidence>
<organism evidence="9 10">
    <name type="scientific">Flavobacterium laiguense</name>
    <dbReference type="NCBI Taxonomy" id="2169409"/>
    <lineage>
        <taxon>Bacteria</taxon>
        <taxon>Pseudomonadati</taxon>
        <taxon>Bacteroidota</taxon>
        <taxon>Flavobacteriia</taxon>
        <taxon>Flavobacteriales</taxon>
        <taxon>Flavobacteriaceae</taxon>
        <taxon>Flavobacterium</taxon>
    </lineage>
</organism>
<dbReference type="Gene3D" id="3.30.1300.10">
    <property type="entry name" value="Pantoate-beta-alanine ligase, C-terminal domain"/>
    <property type="match status" value="1"/>
</dbReference>
<dbReference type="GO" id="GO:0004592">
    <property type="term" value="F:pantoate-beta-alanine ligase activity"/>
    <property type="evidence" value="ECO:0007669"/>
    <property type="project" value="UniProtKB-UniRule"/>
</dbReference>
<evidence type="ECO:0000256" key="4">
    <source>
        <dbReference type="ARBA" id="ARBA00022655"/>
    </source>
</evidence>
<dbReference type="RefSeq" id="WP_116760244.1">
    <property type="nucleotide sequence ID" value="NZ_QCZH01000001.1"/>
</dbReference>
<dbReference type="NCBIfam" id="TIGR00125">
    <property type="entry name" value="cyt_tran_rel"/>
    <property type="match status" value="1"/>
</dbReference>
<evidence type="ECO:0000256" key="1">
    <source>
        <dbReference type="ARBA" id="ARBA00004990"/>
    </source>
</evidence>
<feature type="binding site" evidence="8">
    <location>
        <begin position="40"/>
        <end position="47"/>
    </location>
    <ligand>
        <name>ATP</name>
        <dbReference type="ChEBI" id="CHEBI:30616"/>
    </ligand>
</feature>
<keyword evidence="10" id="KW-1185">Reference proteome</keyword>
<dbReference type="EMBL" id="QCZH01000001">
    <property type="protein sequence ID" value="PWA11712.1"/>
    <property type="molecule type" value="Genomic_DNA"/>
</dbReference>
<evidence type="ECO:0000256" key="2">
    <source>
        <dbReference type="ARBA" id="ARBA00009256"/>
    </source>
</evidence>
<comment type="subcellular location">
    <subcellularLocation>
        <location evidence="8">Cytoplasm</location>
    </subcellularLocation>
</comment>
<evidence type="ECO:0000313" key="10">
    <source>
        <dbReference type="Proteomes" id="UP000245618"/>
    </source>
</evidence>
<dbReference type="InterPro" id="IPR003721">
    <property type="entry name" value="Pantoate_ligase"/>
</dbReference>
<name>A0A2U1K2S5_9FLAO</name>
<reference evidence="9 10" key="1">
    <citation type="submission" date="2018-04" db="EMBL/GenBank/DDBJ databases">
        <title>Flavobacterium sp. nov., isolated from glacier ice.</title>
        <authorList>
            <person name="Liu Q."/>
            <person name="Xin Y.-H."/>
        </authorList>
    </citation>
    <scope>NUCLEOTIDE SEQUENCE [LARGE SCALE GENOMIC DNA]</scope>
    <source>
        <strain evidence="9 10">LB2P30</strain>
    </source>
</reference>
<dbReference type="NCBIfam" id="TIGR00018">
    <property type="entry name" value="panC"/>
    <property type="match status" value="1"/>
</dbReference>
<keyword evidence="3 8" id="KW-0436">Ligase</keyword>
<feature type="active site" description="Proton donor" evidence="8">
    <location>
        <position position="47"/>
    </location>
</feature>
<dbReference type="EC" id="6.3.2.1" evidence="8"/>
<comment type="function">
    <text evidence="8">Catalyzes the condensation of pantoate with beta-alanine in an ATP-dependent reaction via a pantoyl-adenylate intermediate.</text>
</comment>
<evidence type="ECO:0000256" key="5">
    <source>
        <dbReference type="ARBA" id="ARBA00022741"/>
    </source>
</evidence>
<dbReference type="SUPFAM" id="SSF52374">
    <property type="entry name" value="Nucleotidylyl transferase"/>
    <property type="match status" value="1"/>
</dbReference>
<keyword evidence="4 8" id="KW-0566">Pantothenate biosynthesis</keyword>
<gene>
    <name evidence="8" type="primary">panC</name>
    <name evidence="9" type="ORF">DB891_02600</name>
</gene>
<dbReference type="AlphaFoldDB" id="A0A2U1K2S5"/>
<evidence type="ECO:0000313" key="9">
    <source>
        <dbReference type="EMBL" id="PWA11712.1"/>
    </source>
</evidence>
<feature type="binding site" evidence="8">
    <location>
        <position position="165"/>
    </location>
    <ligand>
        <name>(R)-pantoate</name>
        <dbReference type="ChEBI" id="CHEBI:15980"/>
    </ligand>
</feature>
<comment type="caution">
    <text evidence="8">Lacks conserved residue(s) required for the propagation of feature annotation.</text>
</comment>
<comment type="catalytic activity">
    <reaction evidence="7 8">
        <text>(R)-pantoate + beta-alanine + ATP = (R)-pantothenate + AMP + diphosphate + H(+)</text>
        <dbReference type="Rhea" id="RHEA:10912"/>
        <dbReference type="ChEBI" id="CHEBI:15378"/>
        <dbReference type="ChEBI" id="CHEBI:15980"/>
        <dbReference type="ChEBI" id="CHEBI:29032"/>
        <dbReference type="ChEBI" id="CHEBI:30616"/>
        <dbReference type="ChEBI" id="CHEBI:33019"/>
        <dbReference type="ChEBI" id="CHEBI:57966"/>
        <dbReference type="ChEBI" id="CHEBI:456215"/>
        <dbReference type="EC" id="6.3.2.1"/>
    </reaction>
</comment>
<feature type="binding site" evidence="8">
    <location>
        <position position="71"/>
    </location>
    <ligand>
        <name>(R)-pantoate</name>
        <dbReference type="ChEBI" id="CHEBI:15980"/>
    </ligand>
</feature>
<dbReference type="PANTHER" id="PTHR21299">
    <property type="entry name" value="CYTIDYLATE KINASE/PANTOATE-BETA-ALANINE LIGASE"/>
    <property type="match status" value="1"/>
</dbReference>
<feature type="binding site" evidence="8">
    <location>
        <begin position="196"/>
        <end position="199"/>
    </location>
    <ligand>
        <name>ATP</name>
        <dbReference type="ChEBI" id="CHEBI:30616"/>
    </ligand>
</feature>
<dbReference type="GO" id="GO:0015940">
    <property type="term" value="P:pantothenate biosynthetic process"/>
    <property type="evidence" value="ECO:0007669"/>
    <property type="project" value="UniProtKB-UniRule"/>
</dbReference>
<keyword evidence="5 8" id="KW-0547">Nucleotide-binding</keyword>
<dbReference type="UniPathway" id="UPA00028">
    <property type="reaction ID" value="UER00005"/>
</dbReference>
<dbReference type="InterPro" id="IPR014729">
    <property type="entry name" value="Rossmann-like_a/b/a_fold"/>
</dbReference>
<dbReference type="OrthoDB" id="9773087at2"/>
<accession>A0A2U1K2S5</accession>
<dbReference type="Gene3D" id="3.40.50.620">
    <property type="entry name" value="HUPs"/>
    <property type="match status" value="1"/>
</dbReference>
<sequence>MFAPNLNKTAMPVFYEKVALMDYLSSIKTTNSTIGFVPTMGALHEGHQSLMRQSTTENDRTVVSIFVNPTQFNNPEDLAKYPRNLEEDVSKISNVNSNIIIYAPSVDDIYEGKTLSQSFDFDGLENKMEGKFRPGHFDGVGTIVKRLFEIVNPTNAYFGEKDFQQLQIVKKMTEKNNLNVNIIGCPIYRETNHLAMSSRNERLTLQEREEAAIIYKTLEAAKTKFNSESAAKVTEWVKKEFERSDSFTLEYFEIADETTLSTCLKKNKNKKYRAFIAVFVNNIRLIDTISLN</sequence>
<dbReference type="HAMAP" id="MF_00158">
    <property type="entry name" value="PanC"/>
    <property type="match status" value="1"/>
</dbReference>
<comment type="miscellaneous">
    <text evidence="8">The reaction proceeds by a bi uni uni bi ping pong mechanism.</text>
</comment>
<dbReference type="Pfam" id="PF02569">
    <property type="entry name" value="Pantoate_ligase"/>
    <property type="match status" value="1"/>
</dbReference>
<feature type="binding site" evidence="8">
    <location>
        <position position="71"/>
    </location>
    <ligand>
        <name>beta-alanine</name>
        <dbReference type="ChEBI" id="CHEBI:57966"/>
    </ligand>
</feature>
<comment type="pathway">
    <text evidence="1 8">Cofactor biosynthesis; (R)-pantothenate biosynthesis; (R)-pantothenate from (R)-pantoate and beta-alanine: step 1/1.</text>
</comment>
<comment type="similarity">
    <text evidence="2 8">Belongs to the pantothenate synthetase family.</text>
</comment>
<comment type="subunit">
    <text evidence="8">Homodimer.</text>
</comment>
<dbReference type="GO" id="GO:0005829">
    <property type="term" value="C:cytosol"/>
    <property type="evidence" value="ECO:0007669"/>
    <property type="project" value="TreeGrafter"/>
</dbReference>
<dbReference type="InterPro" id="IPR004821">
    <property type="entry name" value="Cyt_trans-like"/>
</dbReference>
<protein>
    <recommendedName>
        <fullName evidence="8">Pantothenate synthetase</fullName>
        <shortName evidence="8">PS</shortName>
        <ecNumber evidence="8">6.3.2.1</ecNumber>
    </recommendedName>
    <alternativeName>
        <fullName evidence="8">Pantoate--beta-alanine ligase</fullName>
    </alternativeName>
    <alternativeName>
        <fullName evidence="8">Pantoate-activating enzyme</fullName>
    </alternativeName>
</protein>
<dbReference type="PANTHER" id="PTHR21299:SF1">
    <property type="entry name" value="PANTOATE--BETA-ALANINE LIGASE"/>
    <property type="match status" value="1"/>
</dbReference>
<feature type="binding site" evidence="8">
    <location>
        <begin position="159"/>
        <end position="162"/>
    </location>
    <ligand>
        <name>ATP</name>
        <dbReference type="ChEBI" id="CHEBI:30616"/>
    </ligand>
</feature>
<dbReference type="Proteomes" id="UP000245618">
    <property type="component" value="Unassembled WGS sequence"/>
</dbReference>
<evidence type="ECO:0000256" key="6">
    <source>
        <dbReference type="ARBA" id="ARBA00022840"/>
    </source>
</evidence>
<keyword evidence="8" id="KW-0963">Cytoplasm</keyword>
<dbReference type="GO" id="GO:0005524">
    <property type="term" value="F:ATP binding"/>
    <property type="evidence" value="ECO:0007669"/>
    <property type="project" value="UniProtKB-KW"/>
</dbReference>
<proteinExistence type="inferred from homology"/>
<evidence type="ECO:0000256" key="7">
    <source>
        <dbReference type="ARBA" id="ARBA00048258"/>
    </source>
</evidence>
<keyword evidence="6 8" id="KW-0067">ATP-binding</keyword>